<sequence>MIIIIRIYKGIIRCNLSKSDNSIDNRNTIYTILNCPEFNNYDMHN</sequence>
<keyword evidence="2" id="KW-1185">Reference proteome</keyword>
<accession>A0A521DEF0</accession>
<evidence type="ECO:0000313" key="1">
    <source>
        <dbReference type="EMBL" id="SMO69340.1"/>
    </source>
</evidence>
<dbReference type="EMBL" id="FXTN01000005">
    <property type="protein sequence ID" value="SMO69340.1"/>
    <property type="molecule type" value="Genomic_DNA"/>
</dbReference>
<reference evidence="1 2" key="1">
    <citation type="submission" date="2017-05" db="EMBL/GenBank/DDBJ databases">
        <authorList>
            <person name="Varghese N."/>
            <person name="Submissions S."/>
        </authorList>
    </citation>
    <scope>NUCLEOTIDE SEQUENCE [LARGE SCALE GENOMIC DNA]</scope>
    <source>
        <strain evidence="1 2">DSM 19036</strain>
    </source>
</reference>
<protein>
    <submittedName>
        <fullName evidence="1">Uncharacterized protein</fullName>
    </submittedName>
</protein>
<dbReference type="AlphaFoldDB" id="A0A521DEF0"/>
<name>A0A521DEF0_9SPHI</name>
<gene>
    <name evidence="1" type="ORF">SAMN06265348_105229</name>
</gene>
<dbReference type="Proteomes" id="UP000320300">
    <property type="component" value="Unassembled WGS sequence"/>
</dbReference>
<proteinExistence type="predicted"/>
<organism evidence="1 2">
    <name type="scientific">Pedobacter westerhofensis</name>
    <dbReference type="NCBI Taxonomy" id="425512"/>
    <lineage>
        <taxon>Bacteria</taxon>
        <taxon>Pseudomonadati</taxon>
        <taxon>Bacteroidota</taxon>
        <taxon>Sphingobacteriia</taxon>
        <taxon>Sphingobacteriales</taxon>
        <taxon>Sphingobacteriaceae</taxon>
        <taxon>Pedobacter</taxon>
    </lineage>
</organism>
<evidence type="ECO:0000313" key="2">
    <source>
        <dbReference type="Proteomes" id="UP000320300"/>
    </source>
</evidence>